<dbReference type="InterPro" id="IPR027417">
    <property type="entry name" value="P-loop_NTPase"/>
</dbReference>
<comment type="caution">
    <text evidence="3">The sequence shown here is derived from an EMBL/GenBank/DDBJ whole genome shotgun (WGS) entry which is preliminary data.</text>
</comment>
<dbReference type="Proteomes" id="UP000681722">
    <property type="component" value="Unassembled WGS sequence"/>
</dbReference>
<dbReference type="SUPFAM" id="SSF52540">
    <property type="entry name" value="P-loop containing nucleoside triphosphate hydrolases"/>
    <property type="match status" value="1"/>
</dbReference>
<evidence type="ECO:0000313" key="4">
    <source>
        <dbReference type="EMBL" id="CAF4462321.1"/>
    </source>
</evidence>
<reference evidence="3" key="1">
    <citation type="submission" date="2021-02" db="EMBL/GenBank/DDBJ databases">
        <authorList>
            <person name="Nowell W R."/>
        </authorList>
    </citation>
    <scope>NUCLEOTIDE SEQUENCE</scope>
</reference>
<dbReference type="PANTHER" id="PTHR43519:SF1">
    <property type="entry name" value="ATP-DEPENDENT RNA HELICASE HRPB"/>
    <property type="match status" value="1"/>
</dbReference>
<dbReference type="GO" id="GO:0016787">
    <property type="term" value="F:hydrolase activity"/>
    <property type="evidence" value="ECO:0007669"/>
    <property type="project" value="UniProtKB-KW"/>
</dbReference>
<proteinExistence type="predicted"/>
<dbReference type="AlphaFoldDB" id="A0A816A0V3"/>
<dbReference type="Gene3D" id="3.40.50.300">
    <property type="entry name" value="P-loop containing nucleotide triphosphate hydrolases"/>
    <property type="match status" value="1"/>
</dbReference>
<dbReference type="Proteomes" id="UP000663829">
    <property type="component" value="Unassembled WGS sequence"/>
</dbReference>
<protein>
    <submittedName>
        <fullName evidence="3">Uncharacterized protein</fullName>
    </submittedName>
</protein>
<dbReference type="EMBL" id="CAJOBC010099694">
    <property type="protein sequence ID" value="CAF4462321.1"/>
    <property type="molecule type" value="Genomic_DNA"/>
</dbReference>
<evidence type="ECO:0000256" key="1">
    <source>
        <dbReference type="ARBA" id="ARBA00022801"/>
    </source>
</evidence>
<name>A0A816A0V3_9BILA</name>
<organism evidence="3 5">
    <name type="scientific">Didymodactylos carnosus</name>
    <dbReference type="NCBI Taxonomy" id="1234261"/>
    <lineage>
        <taxon>Eukaryota</taxon>
        <taxon>Metazoa</taxon>
        <taxon>Spiralia</taxon>
        <taxon>Gnathifera</taxon>
        <taxon>Rotifera</taxon>
        <taxon>Eurotatoria</taxon>
        <taxon>Bdelloidea</taxon>
        <taxon>Philodinida</taxon>
        <taxon>Philodinidae</taxon>
        <taxon>Didymodactylos</taxon>
    </lineage>
</organism>
<keyword evidence="2" id="KW-0547">Nucleotide-binding</keyword>
<keyword evidence="5" id="KW-1185">Reference proteome</keyword>
<gene>
    <name evidence="3" type="ORF">GPM918_LOCUS41721</name>
    <name evidence="4" type="ORF">SRO942_LOCUS42826</name>
</gene>
<evidence type="ECO:0000313" key="5">
    <source>
        <dbReference type="Proteomes" id="UP000663829"/>
    </source>
</evidence>
<dbReference type="EMBL" id="CAJNOQ010033540">
    <property type="protein sequence ID" value="CAF1590522.1"/>
    <property type="molecule type" value="Genomic_DNA"/>
</dbReference>
<dbReference type="PANTHER" id="PTHR43519">
    <property type="entry name" value="ATP-DEPENDENT RNA HELICASE HRPB"/>
    <property type="match status" value="1"/>
</dbReference>
<accession>A0A816A0V3</accession>
<keyword evidence="2" id="KW-0347">Helicase</keyword>
<sequence>MDVRTNDCQLATIDPTRFLTFFDRASNLPLSVPGRVFPVTDDYLPPPEGCTDQNLIELHVVPTILRIFPKHEGHTLVFLHGQREIEQALKLFNRNIPDGCVALPLYGSLSSEEQEKVLKFDDEDSKR</sequence>
<keyword evidence="1" id="KW-0378">Hydrolase</keyword>
<keyword evidence="2" id="KW-0067">ATP-binding</keyword>
<evidence type="ECO:0000313" key="3">
    <source>
        <dbReference type="EMBL" id="CAF1590522.1"/>
    </source>
</evidence>
<dbReference type="GO" id="GO:0004386">
    <property type="term" value="F:helicase activity"/>
    <property type="evidence" value="ECO:0007669"/>
    <property type="project" value="UniProtKB-KW"/>
</dbReference>
<evidence type="ECO:0000256" key="2">
    <source>
        <dbReference type="ARBA" id="ARBA00022806"/>
    </source>
</evidence>
<feature type="non-terminal residue" evidence="3">
    <location>
        <position position="1"/>
    </location>
</feature>